<name>A0A383VR42_TETOB</name>
<evidence type="ECO:0000256" key="7">
    <source>
        <dbReference type="ARBA" id="ARBA00022884"/>
    </source>
</evidence>
<dbReference type="InterPro" id="IPR001247">
    <property type="entry name" value="ExoRNase_PH_dom1"/>
</dbReference>
<feature type="region of interest" description="Disordered" evidence="9">
    <location>
        <begin position="1"/>
        <end position="24"/>
    </location>
</feature>
<dbReference type="GO" id="GO:0006364">
    <property type="term" value="P:rRNA processing"/>
    <property type="evidence" value="ECO:0007669"/>
    <property type="project" value="UniProtKB-KW"/>
</dbReference>
<feature type="domain" description="Exoribonuclease phosphorolytic" evidence="11">
    <location>
        <begin position="169"/>
        <end position="228"/>
    </location>
</feature>
<dbReference type="InterPro" id="IPR015847">
    <property type="entry name" value="ExoRNase_PH_dom2"/>
</dbReference>
<proteinExistence type="inferred from homology"/>
<dbReference type="GO" id="GO:0016075">
    <property type="term" value="P:rRNA catabolic process"/>
    <property type="evidence" value="ECO:0007669"/>
    <property type="project" value="TreeGrafter"/>
</dbReference>
<dbReference type="SUPFAM" id="SSF55666">
    <property type="entry name" value="Ribonuclease PH domain 2-like"/>
    <property type="match status" value="1"/>
</dbReference>
<accession>A0A383VR42</accession>
<evidence type="ECO:0000256" key="8">
    <source>
        <dbReference type="ARBA" id="ARBA00023242"/>
    </source>
</evidence>
<keyword evidence="13" id="KW-1185">Reference proteome</keyword>
<evidence type="ECO:0000259" key="10">
    <source>
        <dbReference type="Pfam" id="PF01138"/>
    </source>
</evidence>
<keyword evidence="4" id="KW-0963">Cytoplasm</keyword>
<evidence type="ECO:0000313" key="13">
    <source>
        <dbReference type="Proteomes" id="UP000256970"/>
    </source>
</evidence>
<dbReference type="AlphaFoldDB" id="A0A383VR42"/>
<protein>
    <submittedName>
        <fullName evidence="12">Uncharacterized protein</fullName>
    </submittedName>
</protein>
<evidence type="ECO:0000313" key="12">
    <source>
        <dbReference type="EMBL" id="SZX67242.1"/>
    </source>
</evidence>
<evidence type="ECO:0000259" key="11">
    <source>
        <dbReference type="Pfam" id="PF03725"/>
    </source>
</evidence>
<comment type="subcellular location">
    <subcellularLocation>
        <location evidence="2">Cytoplasm</location>
    </subcellularLocation>
    <subcellularLocation>
        <location evidence="1">Nucleus</location>
    </subcellularLocation>
</comment>
<evidence type="ECO:0000256" key="9">
    <source>
        <dbReference type="SAM" id="MobiDB-lite"/>
    </source>
</evidence>
<dbReference type="InterPro" id="IPR020568">
    <property type="entry name" value="Ribosomal_Su5_D2-typ_SF"/>
</dbReference>
<keyword evidence="8" id="KW-0539">Nucleus</keyword>
<keyword evidence="6" id="KW-0271">Exosome</keyword>
<dbReference type="GO" id="GO:0005730">
    <property type="term" value="C:nucleolus"/>
    <property type="evidence" value="ECO:0007669"/>
    <property type="project" value="TreeGrafter"/>
</dbReference>
<evidence type="ECO:0000256" key="6">
    <source>
        <dbReference type="ARBA" id="ARBA00022835"/>
    </source>
</evidence>
<dbReference type="Proteomes" id="UP000256970">
    <property type="component" value="Unassembled WGS sequence"/>
</dbReference>
<dbReference type="SUPFAM" id="SSF54211">
    <property type="entry name" value="Ribosomal protein S5 domain 2-like"/>
    <property type="match status" value="1"/>
</dbReference>
<dbReference type="GO" id="GO:0071028">
    <property type="term" value="P:nuclear mRNA surveillance"/>
    <property type="evidence" value="ECO:0007669"/>
    <property type="project" value="TreeGrafter"/>
</dbReference>
<dbReference type="PANTHER" id="PTHR11953">
    <property type="entry name" value="EXOSOME COMPLEX COMPONENT"/>
    <property type="match status" value="1"/>
</dbReference>
<feature type="domain" description="Exoribonuclease phosphorolytic" evidence="10">
    <location>
        <begin position="34"/>
        <end position="162"/>
    </location>
</feature>
<feature type="compositionally biased region" description="Low complexity" evidence="9">
    <location>
        <begin position="1"/>
        <end position="10"/>
    </location>
</feature>
<organism evidence="12 13">
    <name type="scientific">Tetradesmus obliquus</name>
    <name type="common">Green alga</name>
    <name type="synonym">Acutodesmus obliquus</name>
    <dbReference type="NCBI Taxonomy" id="3088"/>
    <lineage>
        <taxon>Eukaryota</taxon>
        <taxon>Viridiplantae</taxon>
        <taxon>Chlorophyta</taxon>
        <taxon>core chlorophytes</taxon>
        <taxon>Chlorophyceae</taxon>
        <taxon>CS clade</taxon>
        <taxon>Sphaeropleales</taxon>
        <taxon>Scenedesmaceae</taxon>
        <taxon>Tetradesmus</taxon>
    </lineage>
</organism>
<evidence type="ECO:0000256" key="4">
    <source>
        <dbReference type="ARBA" id="ARBA00022490"/>
    </source>
</evidence>
<dbReference type="Gene3D" id="3.30.230.70">
    <property type="entry name" value="GHMP Kinase, N-terminal domain"/>
    <property type="match status" value="1"/>
</dbReference>
<evidence type="ECO:0000256" key="1">
    <source>
        <dbReference type="ARBA" id="ARBA00004123"/>
    </source>
</evidence>
<dbReference type="InterPro" id="IPR050080">
    <property type="entry name" value="RNase_PH"/>
</dbReference>
<dbReference type="Pfam" id="PF01138">
    <property type="entry name" value="RNase_PH"/>
    <property type="match status" value="1"/>
</dbReference>
<dbReference type="GO" id="GO:0034475">
    <property type="term" value="P:U4 snRNA 3'-end processing"/>
    <property type="evidence" value="ECO:0007669"/>
    <property type="project" value="TreeGrafter"/>
</dbReference>
<dbReference type="PANTHER" id="PTHR11953:SF2">
    <property type="entry name" value="EXOSOME COMPLEX COMPONENT MTR3"/>
    <property type="match status" value="1"/>
</dbReference>
<evidence type="ECO:0000256" key="3">
    <source>
        <dbReference type="ARBA" id="ARBA00006678"/>
    </source>
</evidence>
<dbReference type="GO" id="GO:0000176">
    <property type="term" value="C:nuclear exosome (RNase complex)"/>
    <property type="evidence" value="ECO:0007669"/>
    <property type="project" value="TreeGrafter"/>
</dbReference>
<dbReference type="GO" id="GO:0071051">
    <property type="term" value="P:poly(A)-dependent snoRNA 3'-end processing"/>
    <property type="evidence" value="ECO:0007669"/>
    <property type="project" value="TreeGrafter"/>
</dbReference>
<evidence type="ECO:0000256" key="2">
    <source>
        <dbReference type="ARBA" id="ARBA00004496"/>
    </source>
</evidence>
<sequence>MAGQLESVPLEPLPLPTQITASDGTRLDGRGYEEFRSVFIDTKVISRAAGSAYVELGDTKVMAAVYGPRQSERKFGFSDRGRLNCELNFTSVAQKVRGKQQQRVSRKELSAQLTTTLQGVVDLDRFPKAVVDVAVLVLQADGGELAAAICAASAALADASIEQTDVLPACSVALVEGKLLLDPVPHESAQQQGSLLVAYSSAANQVMQMHLTGSWSAGQVKEGLELAMGGCQQLRGLMRQTLLDAAADDDEEADAAGGDAMQEG</sequence>
<dbReference type="EMBL" id="FNXT01000781">
    <property type="protein sequence ID" value="SZX67242.1"/>
    <property type="molecule type" value="Genomic_DNA"/>
</dbReference>
<dbReference type="GO" id="GO:0003723">
    <property type="term" value="F:RNA binding"/>
    <property type="evidence" value="ECO:0007669"/>
    <property type="project" value="UniProtKB-KW"/>
</dbReference>
<comment type="similarity">
    <text evidence="3">Belongs to the RNase PH family.</text>
</comment>
<dbReference type="InterPro" id="IPR027408">
    <property type="entry name" value="PNPase/RNase_PH_dom_sf"/>
</dbReference>
<dbReference type="InterPro" id="IPR036345">
    <property type="entry name" value="ExoRNase_PH_dom2_sf"/>
</dbReference>
<dbReference type="GO" id="GO:0000177">
    <property type="term" value="C:cytoplasmic exosome (RNase complex)"/>
    <property type="evidence" value="ECO:0007669"/>
    <property type="project" value="TreeGrafter"/>
</dbReference>
<keyword evidence="7" id="KW-0694">RNA-binding</keyword>
<reference evidence="12 13" key="1">
    <citation type="submission" date="2016-10" db="EMBL/GenBank/DDBJ databases">
        <authorList>
            <person name="Cai Z."/>
        </authorList>
    </citation>
    <scope>NUCLEOTIDE SEQUENCE [LARGE SCALE GENOMIC DNA]</scope>
</reference>
<evidence type="ECO:0000256" key="5">
    <source>
        <dbReference type="ARBA" id="ARBA00022552"/>
    </source>
</evidence>
<dbReference type="Pfam" id="PF03725">
    <property type="entry name" value="RNase_PH_C"/>
    <property type="match status" value="1"/>
</dbReference>
<gene>
    <name evidence="12" type="ORF">BQ4739_LOCUS7657</name>
</gene>
<keyword evidence="5" id="KW-0698">rRNA processing</keyword>
<dbReference type="STRING" id="3088.A0A383VR42"/>